<feature type="region of interest" description="Disordered" evidence="1">
    <location>
        <begin position="48"/>
        <end position="71"/>
    </location>
</feature>
<accession>A0A2S2NVQ0</accession>
<dbReference type="AlphaFoldDB" id="A0A2S2NVQ0"/>
<proteinExistence type="predicted"/>
<name>A0A2S2NVQ0_SCHGA</name>
<feature type="transmembrane region" description="Helical" evidence="2">
    <location>
        <begin position="90"/>
        <end position="108"/>
    </location>
</feature>
<organism evidence="3">
    <name type="scientific">Schizaphis graminum</name>
    <name type="common">Green bug aphid</name>
    <dbReference type="NCBI Taxonomy" id="13262"/>
    <lineage>
        <taxon>Eukaryota</taxon>
        <taxon>Metazoa</taxon>
        <taxon>Ecdysozoa</taxon>
        <taxon>Arthropoda</taxon>
        <taxon>Hexapoda</taxon>
        <taxon>Insecta</taxon>
        <taxon>Pterygota</taxon>
        <taxon>Neoptera</taxon>
        <taxon>Paraneoptera</taxon>
        <taxon>Hemiptera</taxon>
        <taxon>Sternorrhyncha</taxon>
        <taxon>Aphidomorpha</taxon>
        <taxon>Aphidoidea</taxon>
        <taxon>Aphididae</taxon>
        <taxon>Aphidini</taxon>
        <taxon>Schizaphis</taxon>
    </lineage>
</organism>
<protein>
    <recommendedName>
        <fullName evidence="4">Transmembrane protein</fullName>
    </recommendedName>
</protein>
<keyword evidence="2" id="KW-1133">Transmembrane helix</keyword>
<keyword evidence="2" id="KW-0472">Membrane</keyword>
<evidence type="ECO:0000256" key="2">
    <source>
        <dbReference type="SAM" id="Phobius"/>
    </source>
</evidence>
<dbReference type="EMBL" id="GGMR01008595">
    <property type="protein sequence ID" value="MBY21214.1"/>
    <property type="molecule type" value="Transcribed_RNA"/>
</dbReference>
<keyword evidence="2" id="KW-0812">Transmembrane</keyword>
<evidence type="ECO:0008006" key="4">
    <source>
        <dbReference type="Google" id="ProtNLM"/>
    </source>
</evidence>
<evidence type="ECO:0000313" key="3">
    <source>
        <dbReference type="EMBL" id="MBY21214.1"/>
    </source>
</evidence>
<reference evidence="3" key="1">
    <citation type="submission" date="2018-04" db="EMBL/GenBank/DDBJ databases">
        <title>Transcriptome of Schizaphis graminum biotype I.</title>
        <authorList>
            <person name="Scully E.D."/>
            <person name="Geib S.M."/>
            <person name="Palmer N.A."/>
            <person name="Koch K."/>
            <person name="Bradshaw J."/>
            <person name="Heng-Moss T."/>
            <person name="Sarath G."/>
        </authorList>
    </citation>
    <scope>NUCLEOTIDE SEQUENCE</scope>
</reference>
<gene>
    <name evidence="3" type="ORF">g.109355</name>
</gene>
<sequence>MENCKNGYENTACNPNDELGGVQISSIEMDRVADDRMNTVVATGCCGSGLNGNTNHLSGDKSPENSSPDVCQPKCPAVRSSPWDPLKTRIIAVLTVAMIAWLLIGVFVKNL</sequence>
<evidence type="ECO:0000256" key="1">
    <source>
        <dbReference type="SAM" id="MobiDB-lite"/>
    </source>
</evidence>